<dbReference type="Gene3D" id="2.60.120.10">
    <property type="entry name" value="Jelly Rolls"/>
    <property type="match status" value="2"/>
</dbReference>
<proteinExistence type="predicted"/>
<dbReference type="PROSITE" id="PS00720">
    <property type="entry name" value="RASGEF"/>
    <property type="match status" value="1"/>
</dbReference>
<dbReference type="EMBL" id="CAAE01015010">
    <property type="protein sequence ID" value="CAG09962.1"/>
    <property type="molecule type" value="Genomic_DNA"/>
</dbReference>
<dbReference type="InterPro" id="IPR014710">
    <property type="entry name" value="RmlC-like_jellyroll"/>
</dbReference>
<dbReference type="GO" id="GO:0005886">
    <property type="term" value="C:plasma membrane"/>
    <property type="evidence" value="ECO:0007669"/>
    <property type="project" value="TreeGrafter"/>
</dbReference>
<dbReference type="SMART" id="SM00147">
    <property type="entry name" value="RasGEF"/>
    <property type="match status" value="1"/>
</dbReference>
<name>Q4RNS0_TETNG</name>
<dbReference type="InterPro" id="IPR036388">
    <property type="entry name" value="WH-like_DNA-bd_sf"/>
</dbReference>
<dbReference type="CDD" id="cd04437">
    <property type="entry name" value="DEP_Epac"/>
    <property type="match status" value="1"/>
</dbReference>
<dbReference type="InterPro" id="IPR000591">
    <property type="entry name" value="DEP_dom"/>
</dbReference>
<dbReference type="CDD" id="cd00155">
    <property type="entry name" value="RasGEF"/>
    <property type="match status" value="1"/>
</dbReference>
<dbReference type="Pfam" id="PF00610">
    <property type="entry name" value="DEP"/>
    <property type="match status" value="1"/>
</dbReference>
<evidence type="ECO:0000259" key="4">
    <source>
        <dbReference type="PROSITE" id="PS50042"/>
    </source>
</evidence>
<comment type="caution">
    <text evidence="6">The sequence shown here is derived from an EMBL/GenBank/DDBJ whole genome shotgun (WGS) entry which is preliminary data.</text>
</comment>
<gene>
    <name evidence="6" type="ORF">GSTENG00031438001</name>
</gene>
<evidence type="ECO:0000256" key="2">
    <source>
        <dbReference type="PROSITE-ProRule" id="PRU00168"/>
    </source>
</evidence>
<dbReference type="CDD" id="cd00038">
    <property type="entry name" value="CAP_ED"/>
    <property type="match status" value="2"/>
</dbReference>
<dbReference type="InterPro" id="IPR001895">
    <property type="entry name" value="RASGEF_cat_dom"/>
</dbReference>
<reference evidence="6" key="2">
    <citation type="submission" date="2004-02" db="EMBL/GenBank/DDBJ databases">
        <authorList>
            <consortium name="Genoscope"/>
            <consortium name="Whitehead Institute Centre for Genome Research"/>
        </authorList>
    </citation>
    <scope>NUCLEOTIDE SEQUENCE</scope>
</reference>
<keyword evidence="1 2" id="KW-0344">Guanine-nucleotide releasing factor</keyword>
<dbReference type="InterPro" id="IPR018490">
    <property type="entry name" value="cNMP-bd_dom_sf"/>
</dbReference>
<dbReference type="Gene3D" id="3.10.20.90">
    <property type="entry name" value="Phosphatidylinositol 3-kinase Catalytic Subunit, Chain A, domain 1"/>
    <property type="match status" value="1"/>
</dbReference>
<dbReference type="InterPro" id="IPR019804">
    <property type="entry name" value="Ras_G-nucl-exch_fac_CS"/>
</dbReference>
<dbReference type="OrthoDB" id="21144at2759"/>
<dbReference type="PROSITE" id="PS50186">
    <property type="entry name" value="DEP"/>
    <property type="match status" value="1"/>
</dbReference>
<accession>Q4RNS0</accession>
<dbReference type="Gene3D" id="1.10.840.10">
    <property type="entry name" value="Ras guanine-nucleotide exchange factors catalytic domain"/>
    <property type="match status" value="1"/>
</dbReference>
<dbReference type="PROSITE" id="PS50009">
    <property type="entry name" value="RASGEF_CAT"/>
    <property type="match status" value="1"/>
</dbReference>
<dbReference type="Gene3D" id="1.20.870.10">
    <property type="entry name" value="Son of sevenless (SoS) protein Chain: S domain 1"/>
    <property type="match status" value="1"/>
</dbReference>
<evidence type="ECO:0000313" key="6">
    <source>
        <dbReference type="EMBL" id="CAG09962.1"/>
    </source>
</evidence>
<dbReference type="KEGG" id="tng:GSTEN00031438G001"/>
<dbReference type="InterPro" id="IPR008937">
    <property type="entry name" value="Ras-like_GEF"/>
</dbReference>
<dbReference type="SMART" id="SM00100">
    <property type="entry name" value="cNMP"/>
    <property type="match status" value="2"/>
</dbReference>
<dbReference type="AlphaFoldDB" id="Q4RNS0"/>
<dbReference type="Pfam" id="PF00027">
    <property type="entry name" value="cNMP_binding"/>
    <property type="match status" value="2"/>
</dbReference>
<dbReference type="SUPFAM" id="SSF54236">
    <property type="entry name" value="Ubiquitin-like"/>
    <property type="match status" value="1"/>
</dbReference>
<feature type="non-terminal residue" evidence="6">
    <location>
        <position position="1"/>
    </location>
</feature>
<feature type="domain" description="Ras-GEF" evidence="3">
    <location>
        <begin position="933"/>
        <end position="1194"/>
    </location>
</feature>
<dbReference type="InterPro" id="IPR000595">
    <property type="entry name" value="cNMP-bd_dom"/>
</dbReference>
<feature type="domain" description="Cyclic nucleotide-binding" evidence="4">
    <location>
        <begin position="423"/>
        <end position="524"/>
    </location>
</feature>
<sequence length="1196" mass="134821">LTMVVAHASSHPSESAEWIICLDKRPAERSGEDVDIILARLRRVKALERFHPSVLQQICRCGFYECLEKGITLYRQGDIGTSWYAVLSGSLDVKVSETSYHQDAVVICTLGTGTAFGESILDNTPRHATIVTRECTELLRIEQRAFRSLWEMQDDRCQPIMKLLLSEDQSGHCDAETRQLILLSSLSGHRKDGGDGAHLPRYHHCMAGLLVPPYGVMESACSADRMPNTENISDDAFVSADKHQNKVPSENVLRAGKILRNAILSGAPHMIRDRKYHLKTYRRCCVGTELVDWQMQQSSCVRSRVQAVGMWQVLLEEGVLSQGLSRCDTVDQELSFQDKYLFYRFLDDEQEDAPFPSEEEERESQEELQDALLLLSQIGPDAHMRMILRKQYESRCLTLTRRPSERTADDLEIIYEELLHIKALSHLSTTVKRQLAGVLIFESHTKAGTVLFSQGEEGTSWYIILKGSVNVVIYGKGVVCTLHEGDDFGKLALVNDAPRAASIVLREDNCHFLRVDKEDFNRILRVSFHADVTSTAAPWRRGPGSAPAMSASVCSYYCFYMCVCVCVCVCKGCGSQHSASKGARSGRFGAGEESWQQSNLRPRSLVLPVQIHDNVRDPGEDPGASPGDDAAGLPVHRVRFGLGRLFAHPPRLHPEQSAVSSPHGPISSQLSKGSIRPLLLFHLYPSCTYHAQASQGCEQERMDYTLNNKRRVIRLVMQWAALHGDHLQDEEDSVVFLQEFLVAVSNDAKVLPALRDQLAKLETTCGGRQGLTKKGLNRFHPFTFIISTEVIVLSCHRVCLTFWQHKVFLRQFSTGEEKLQKRQPIRSNDEILFKVYCCDNTYTTIRASVAASVRELMGALAEKLGSAEDLLLVSLGSAGEKVIFKPNDVSVFSTLGINGRLFVCRRDELDSLSPLPEQVEPSAGLSSNFELMSSKDVACHMTSYDWELFSCVHEFELIYHTFGRQNFRKTTVNLDLFLRRFNEIQFWVITEMCLCSPLSKRVQLLKKFIKIAAHCKDYRNLNGFFAVTMGLSNPAVGRLSLTWEVRPGAAAAAIVLRPRCNLRFLCPQKLPSKFRKFYREFENLMDPSRNHRAYRLTAAKLDPPIIPFMPLLIKDMTFAHEGNKTFVDNLVNFEKMRMIANTVKILRHCRSQAFSPDSPPAGKNHSDVRAYVRQFNVIDNQRTLTQLSHGLEPPRP</sequence>
<dbReference type="SUPFAM" id="SSF46785">
    <property type="entry name" value="Winged helix' DNA-binding domain"/>
    <property type="match status" value="1"/>
</dbReference>
<dbReference type="GO" id="GO:0005085">
    <property type="term" value="F:guanyl-nucleotide exchange factor activity"/>
    <property type="evidence" value="ECO:0007669"/>
    <property type="project" value="UniProtKB-KW"/>
</dbReference>
<evidence type="ECO:0000259" key="3">
    <source>
        <dbReference type="PROSITE" id="PS50009"/>
    </source>
</evidence>
<feature type="domain" description="DEP" evidence="5">
    <location>
        <begin position="265"/>
        <end position="347"/>
    </location>
</feature>
<dbReference type="SMART" id="SM00049">
    <property type="entry name" value="DEP"/>
    <property type="match status" value="1"/>
</dbReference>
<dbReference type="InterPro" id="IPR029071">
    <property type="entry name" value="Ubiquitin-like_domsf"/>
</dbReference>
<dbReference type="Pfam" id="PF00617">
    <property type="entry name" value="RasGEF"/>
    <property type="match status" value="1"/>
</dbReference>
<dbReference type="InterPro" id="IPR036964">
    <property type="entry name" value="RASGEF_cat_dom_sf"/>
</dbReference>
<feature type="domain" description="Cyclic nucleotide-binding" evidence="4">
    <location>
        <begin position="46"/>
        <end position="149"/>
    </location>
</feature>
<protein>
    <submittedName>
        <fullName evidence="6">(spotted green pufferfish) hypothetical protein</fullName>
    </submittedName>
</protein>
<organism evidence="6">
    <name type="scientific">Tetraodon nigroviridis</name>
    <name type="common">Spotted green pufferfish</name>
    <name type="synonym">Chelonodon nigroviridis</name>
    <dbReference type="NCBI Taxonomy" id="99883"/>
    <lineage>
        <taxon>Eukaryota</taxon>
        <taxon>Metazoa</taxon>
        <taxon>Chordata</taxon>
        <taxon>Craniata</taxon>
        <taxon>Vertebrata</taxon>
        <taxon>Euteleostomi</taxon>
        <taxon>Actinopterygii</taxon>
        <taxon>Neopterygii</taxon>
        <taxon>Teleostei</taxon>
        <taxon>Neoteleostei</taxon>
        <taxon>Acanthomorphata</taxon>
        <taxon>Eupercaria</taxon>
        <taxon>Tetraodontiformes</taxon>
        <taxon>Tetradontoidea</taxon>
        <taxon>Tetraodontidae</taxon>
        <taxon>Tetraodon</taxon>
    </lineage>
</organism>
<dbReference type="PANTHER" id="PTHR23113">
    <property type="entry name" value="GUANINE NUCLEOTIDE EXCHANGE FACTOR"/>
    <property type="match status" value="1"/>
</dbReference>
<dbReference type="GO" id="GO:0007265">
    <property type="term" value="P:Ras protein signal transduction"/>
    <property type="evidence" value="ECO:0007669"/>
    <property type="project" value="TreeGrafter"/>
</dbReference>
<dbReference type="PANTHER" id="PTHR23113:SF175">
    <property type="entry name" value="RAP GUANINE NUCLEOTIDE EXCHANGE FACTOR 4"/>
    <property type="match status" value="1"/>
</dbReference>
<dbReference type="PROSITE" id="PS50042">
    <property type="entry name" value="CNMP_BINDING_3"/>
    <property type="match status" value="2"/>
</dbReference>
<dbReference type="Gene3D" id="1.10.10.10">
    <property type="entry name" value="Winged helix-like DNA-binding domain superfamily/Winged helix DNA-binding domain"/>
    <property type="match status" value="1"/>
</dbReference>
<evidence type="ECO:0000256" key="1">
    <source>
        <dbReference type="ARBA" id="ARBA00022658"/>
    </source>
</evidence>
<dbReference type="SUPFAM" id="SSF51206">
    <property type="entry name" value="cAMP-binding domain-like"/>
    <property type="match status" value="2"/>
</dbReference>
<dbReference type="Gene3D" id="1.10.8.1240">
    <property type="match status" value="1"/>
</dbReference>
<evidence type="ECO:0000259" key="5">
    <source>
        <dbReference type="PROSITE" id="PS50186"/>
    </source>
</evidence>
<dbReference type="InterPro" id="IPR023578">
    <property type="entry name" value="Ras_GEF_dom_sf"/>
</dbReference>
<reference evidence="6" key="1">
    <citation type="journal article" date="2004" name="Nature">
        <title>Genome duplication in the teleost fish Tetraodon nigroviridis reveals the early vertebrate proto-karyotype.</title>
        <authorList>
            <person name="Jaillon O."/>
            <person name="Aury J.-M."/>
            <person name="Brunet F."/>
            <person name="Petit J.-L."/>
            <person name="Stange-Thomann N."/>
            <person name="Mauceli E."/>
            <person name="Bouneau L."/>
            <person name="Fischer C."/>
            <person name="Ozouf-Costaz C."/>
            <person name="Bernot A."/>
            <person name="Nicaud S."/>
            <person name="Jaffe D."/>
            <person name="Fisher S."/>
            <person name="Lutfalla G."/>
            <person name="Dossat C."/>
            <person name="Segurens B."/>
            <person name="Dasilva C."/>
            <person name="Salanoubat M."/>
            <person name="Levy M."/>
            <person name="Boudet N."/>
            <person name="Castellano S."/>
            <person name="Anthouard V."/>
            <person name="Jubin C."/>
            <person name="Castelli V."/>
            <person name="Katinka M."/>
            <person name="Vacherie B."/>
            <person name="Biemont C."/>
            <person name="Skalli Z."/>
            <person name="Cattolico L."/>
            <person name="Poulain J."/>
            <person name="De Berardinis V."/>
            <person name="Cruaud C."/>
            <person name="Duprat S."/>
            <person name="Brottier P."/>
            <person name="Coutanceau J.-P."/>
            <person name="Gouzy J."/>
            <person name="Parra G."/>
            <person name="Lardier G."/>
            <person name="Chapple C."/>
            <person name="McKernan K.J."/>
            <person name="McEwan P."/>
            <person name="Bosak S."/>
            <person name="Kellis M."/>
            <person name="Volff J.-N."/>
            <person name="Guigo R."/>
            <person name="Zody M.C."/>
            <person name="Mesirov J."/>
            <person name="Lindblad-Toh K."/>
            <person name="Birren B."/>
            <person name="Nusbaum C."/>
            <person name="Kahn D."/>
            <person name="Robinson-Rechavi M."/>
            <person name="Laudet V."/>
            <person name="Schachter V."/>
            <person name="Quetier F."/>
            <person name="Saurin W."/>
            <person name="Scarpelli C."/>
            <person name="Wincker P."/>
            <person name="Lander E.S."/>
            <person name="Weissenbach J."/>
            <person name="Roest Crollius H."/>
        </authorList>
    </citation>
    <scope>NUCLEOTIDE SEQUENCE [LARGE SCALE GENOMIC DNA]</scope>
</reference>
<dbReference type="SUPFAM" id="SSF48366">
    <property type="entry name" value="Ras GEF"/>
    <property type="match status" value="1"/>
</dbReference>
<dbReference type="InterPro" id="IPR036390">
    <property type="entry name" value="WH_DNA-bd_sf"/>
</dbReference>
<dbReference type="PRINTS" id="PR00103">
    <property type="entry name" value="CAMPKINASE"/>
</dbReference>